<sequence length="29" mass="3171">MTEHEGHKLVLMCLLPSLVSVNTNCNTVS</sequence>
<protein>
    <submittedName>
        <fullName evidence="1">Uncharacterized protein</fullName>
    </submittedName>
</protein>
<accession>A0A0A9AHY9</accession>
<proteinExistence type="predicted"/>
<dbReference type="EMBL" id="GBRH01246596">
    <property type="protein sequence ID" value="JAD51299.1"/>
    <property type="molecule type" value="Transcribed_RNA"/>
</dbReference>
<evidence type="ECO:0000313" key="1">
    <source>
        <dbReference type="EMBL" id="JAD51299.1"/>
    </source>
</evidence>
<organism evidence="1">
    <name type="scientific">Arundo donax</name>
    <name type="common">Giant reed</name>
    <name type="synonym">Donax arundinaceus</name>
    <dbReference type="NCBI Taxonomy" id="35708"/>
    <lineage>
        <taxon>Eukaryota</taxon>
        <taxon>Viridiplantae</taxon>
        <taxon>Streptophyta</taxon>
        <taxon>Embryophyta</taxon>
        <taxon>Tracheophyta</taxon>
        <taxon>Spermatophyta</taxon>
        <taxon>Magnoliopsida</taxon>
        <taxon>Liliopsida</taxon>
        <taxon>Poales</taxon>
        <taxon>Poaceae</taxon>
        <taxon>PACMAD clade</taxon>
        <taxon>Arundinoideae</taxon>
        <taxon>Arundineae</taxon>
        <taxon>Arundo</taxon>
    </lineage>
</organism>
<name>A0A0A9AHY9_ARUDO</name>
<reference evidence="1" key="1">
    <citation type="submission" date="2014-09" db="EMBL/GenBank/DDBJ databases">
        <authorList>
            <person name="Magalhaes I.L.F."/>
            <person name="Oliveira U."/>
            <person name="Santos F.R."/>
            <person name="Vidigal T.H.D.A."/>
            <person name="Brescovit A.D."/>
            <person name="Santos A.J."/>
        </authorList>
    </citation>
    <scope>NUCLEOTIDE SEQUENCE</scope>
    <source>
        <tissue evidence="1">Shoot tissue taken approximately 20 cm above the soil surface</tissue>
    </source>
</reference>
<dbReference type="AlphaFoldDB" id="A0A0A9AHY9"/>
<reference evidence="1" key="2">
    <citation type="journal article" date="2015" name="Data Brief">
        <title>Shoot transcriptome of the giant reed, Arundo donax.</title>
        <authorList>
            <person name="Barrero R.A."/>
            <person name="Guerrero F.D."/>
            <person name="Moolhuijzen P."/>
            <person name="Goolsby J.A."/>
            <person name="Tidwell J."/>
            <person name="Bellgard S.E."/>
            <person name="Bellgard M.I."/>
        </authorList>
    </citation>
    <scope>NUCLEOTIDE SEQUENCE</scope>
    <source>
        <tissue evidence="1">Shoot tissue taken approximately 20 cm above the soil surface</tissue>
    </source>
</reference>